<organism evidence="2">
    <name type="scientific">Lotharella vacuolata</name>
    <dbReference type="NCBI Taxonomy" id="74820"/>
    <lineage>
        <taxon>Eukaryota</taxon>
        <taxon>Sar</taxon>
        <taxon>Rhizaria</taxon>
        <taxon>Cercozoa</taxon>
        <taxon>Chlorarachniophyceae</taxon>
        <taxon>Lotharella</taxon>
    </lineage>
</organism>
<protein>
    <submittedName>
        <fullName evidence="2">Uncharacterized protein</fullName>
    </submittedName>
</protein>
<keyword evidence="1" id="KW-0812">Transmembrane</keyword>
<proteinExistence type="predicted"/>
<keyword evidence="1" id="KW-0472">Membrane</keyword>
<name>A0A0H5BH02_9EUKA</name>
<feature type="transmembrane region" description="Helical" evidence="1">
    <location>
        <begin position="44"/>
        <end position="63"/>
    </location>
</feature>
<evidence type="ECO:0000256" key="1">
    <source>
        <dbReference type="SAM" id="Phobius"/>
    </source>
</evidence>
<geneLocation type="nucleomorph" evidence="2"/>
<evidence type="ECO:0000313" key="2">
    <source>
        <dbReference type="EMBL" id="BAS01448.1"/>
    </source>
</evidence>
<sequence length="89" mass="10765">MNNIYLLGSIKIKKTLKIKFFFNLFFKVFFKKHTSENNIKLSNILYLVILLNNATWVYLKIYINQQSVPLFSKFYKYKKYISETYSKSV</sequence>
<dbReference type="AlphaFoldDB" id="A0A0H5BH02"/>
<keyword evidence="1" id="KW-1133">Transmembrane helix</keyword>
<reference evidence="2" key="1">
    <citation type="journal article" date="2015" name="Genome Biol. Evol.">
        <title>Nucleomorph Genome Sequences of Two Chlorarachniophytes, Amorphochlora amoebiformis and Lotharella vacuolata.</title>
        <authorList>
            <person name="Suzuki S."/>
            <person name="Shirato S."/>
            <person name="Hirakawa Y."/>
            <person name="Ishida K."/>
        </authorList>
    </citation>
    <scope>NUCLEOTIDE SEQUENCE</scope>
    <source>
        <strain evidence="2">CCMP240</strain>
    </source>
</reference>
<accession>A0A0H5BH02</accession>
<keyword evidence="2" id="KW-0542">Nucleomorph</keyword>
<dbReference type="EMBL" id="AB996599">
    <property type="protein sequence ID" value="BAS01448.1"/>
    <property type="molecule type" value="Genomic_DNA"/>
</dbReference>